<dbReference type="EMBL" id="CP163443">
    <property type="protein sequence ID" value="XDQ53733.1"/>
    <property type="molecule type" value="Genomic_DNA"/>
</dbReference>
<proteinExistence type="predicted"/>
<gene>
    <name evidence="1" type="ORF">AB5J53_19730</name>
</gene>
<reference evidence="1" key="1">
    <citation type="submission" date="2024-07" db="EMBL/GenBank/DDBJ databases">
        <authorList>
            <person name="Yu S.T."/>
        </authorList>
    </citation>
    <scope>NUCLEOTIDE SEQUENCE</scope>
    <source>
        <strain evidence="1">R41</strain>
    </source>
</reference>
<name>A0AB39RGU4_9ACTN</name>
<organism evidence="1">
    <name type="scientific">Streptomyces sp. R41</name>
    <dbReference type="NCBI Taxonomy" id="3238632"/>
    <lineage>
        <taxon>Bacteria</taxon>
        <taxon>Bacillati</taxon>
        <taxon>Actinomycetota</taxon>
        <taxon>Actinomycetes</taxon>
        <taxon>Kitasatosporales</taxon>
        <taxon>Streptomycetaceae</taxon>
        <taxon>Streptomyces</taxon>
    </lineage>
</organism>
<dbReference type="RefSeq" id="WP_369246976.1">
    <property type="nucleotide sequence ID" value="NZ_CP163443.1"/>
</dbReference>
<protein>
    <recommendedName>
        <fullName evidence="2">Excreted virulence factor EspC, type VII ESX diderm</fullName>
    </recommendedName>
</protein>
<accession>A0AB39RGU4</accession>
<evidence type="ECO:0000313" key="1">
    <source>
        <dbReference type="EMBL" id="XDQ53733.1"/>
    </source>
</evidence>
<evidence type="ECO:0008006" key="2">
    <source>
        <dbReference type="Google" id="ProtNLM"/>
    </source>
</evidence>
<sequence>MGEKTQVDDLNVIKSVSTGLSKIVGELERLDDKDKYGWSQEVIGHEELTDRLNDFATNWDYKRSKLEEELKKLSGITKAAAEAYEKIDTELANAVRKQEKKPKARSE</sequence>
<dbReference type="AlphaFoldDB" id="A0AB39RGU4"/>